<dbReference type="InterPro" id="IPR013342">
    <property type="entry name" value="Mandelate_racemase_C"/>
</dbReference>
<gene>
    <name evidence="3" type="ORF">BMJ33_06995</name>
    <name evidence="4" type="ORF">EMEDMD4_210028</name>
</gene>
<accession>A0A508WTI4</accession>
<feature type="domain" description="Mandelate racemase/muconate lactonizing enzyme C-terminal" evidence="2">
    <location>
        <begin position="159"/>
        <end position="265"/>
    </location>
</feature>
<dbReference type="InterPro" id="IPR034593">
    <property type="entry name" value="DgoD-like"/>
</dbReference>
<reference evidence="3" key="1">
    <citation type="submission" date="2017-04" db="EMBL/GenBank/DDBJ databases">
        <authorList>
            <person name="Porter S."/>
            <person name="Friesen M.L."/>
            <person name="Faber-Hammond J."/>
        </authorList>
    </citation>
    <scope>NUCLEOTIDE SEQUENCE</scope>
    <source>
        <strain evidence="3">Str16</strain>
    </source>
</reference>
<dbReference type="Gene3D" id="3.30.390.10">
    <property type="entry name" value="Enolase-like, N-terminal domain"/>
    <property type="match status" value="1"/>
</dbReference>
<dbReference type="Gene3D" id="3.20.20.120">
    <property type="entry name" value="Enolase-like C-terminal domain"/>
    <property type="match status" value="1"/>
</dbReference>
<dbReference type="EMBL" id="CABFNB010000086">
    <property type="protein sequence ID" value="VTZ60847.1"/>
    <property type="molecule type" value="Genomic_DNA"/>
</dbReference>
<dbReference type="SFLD" id="SFLDS00001">
    <property type="entry name" value="Enolase"/>
    <property type="match status" value="1"/>
</dbReference>
<reference evidence="3 5" key="2">
    <citation type="journal article" date="2018" name="FEMS Microbiol. Ecol.">
        <title>Co-invading symbiotic mutualists of Medicago polymorpha retain high ancestral diversity and contain diverse accessory genomes.</title>
        <authorList>
            <person name="Porter S.S."/>
            <person name="Faber-Hammond J.J."/>
            <person name="Friesen M.L."/>
        </authorList>
    </citation>
    <scope>NUCLEOTIDE SEQUENCE [LARGE SCALE GENOMIC DNA]</scope>
    <source>
        <strain evidence="3 5">Str16</strain>
    </source>
</reference>
<reference evidence="4" key="3">
    <citation type="submission" date="2019-06" db="EMBL/GenBank/DDBJ databases">
        <authorList>
            <person name="Le Quere A."/>
            <person name="Colella S."/>
        </authorList>
    </citation>
    <scope>NUCLEOTIDE SEQUENCE</scope>
    <source>
        <strain evidence="4">EmedicaeMD41</strain>
    </source>
</reference>
<evidence type="ECO:0000313" key="5">
    <source>
        <dbReference type="Proteomes" id="UP001190825"/>
    </source>
</evidence>
<dbReference type="SUPFAM" id="SSF51604">
    <property type="entry name" value="Enolase C-terminal domain-like"/>
    <property type="match status" value="1"/>
</dbReference>
<dbReference type="GeneID" id="61613526"/>
<dbReference type="GO" id="GO:0016829">
    <property type="term" value="F:lyase activity"/>
    <property type="evidence" value="ECO:0007669"/>
    <property type="project" value="UniProtKB-KW"/>
</dbReference>
<dbReference type="InterPro" id="IPR036849">
    <property type="entry name" value="Enolase-like_C_sf"/>
</dbReference>
<dbReference type="InterPro" id="IPR029017">
    <property type="entry name" value="Enolase-like_N"/>
</dbReference>
<evidence type="ECO:0000259" key="2">
    <source>
        <dbReference type="SMART" id="SM00922"/>
    </source>
</evidence>
<dbReference type="Proteomes" id="UP000507954">
    <property type="component" value="Unassembled WGS sequence"/>
</dbReference>
<protein>
    <submittedName>
        <fullName evidence="4">Mandelate racemase</fullName>
    </submittedName>
</protein>
<dbReference type="Proteomes" id="UP001190825">
    <property type="component" value="Unassembled WGS sequence"/>
</dbReference>
<dbReference type="SUPFAM" id="SSF54826">
    <property type="entry name" value="Enolase N-terminal domain-like"/>
    <property type="match status" value="1"/>
</dbReference>
<proteinExistence type="predicted"/>
<dbReference type="SMART" id="SM00922">
    <property type="entry name" value="MR_MLE"/>
    <property type="match status" value="1"/>
</dbReference>
<dbReference type="CDD" id="cd03316">
    <property type="entry name" value="MR_like"/>
    <property type="match status" value="1"/>
</dbReference>
<evidence type="ECO:0000313" key="4">
    <source>
        <dbReference type="EMBL" id="VTZ60847.1"/>
    </source>
</evidence>
<evidence type="ECO:0000256" key="1">
    <source>
        <dbReference type="ARBA" id="ARBA00023239"/>
    </source>
</evidence>
<evidence type="ECO:0000313" key="3">
    <source>
        <dbReference type="EMBL" id="PLU06002.1"/>
    </source>
</evidence>
<dbReference type="EMBL" id="NBUC01000055">
    <property type="protein sequence ID" value="PLU06002.1"/>
    <property type="molecule type" value="Genomic_DNA"/>
</dbReference>
<sequence length="399" mass="43383">MTAHLSSATSVPGFDAPPMLRISSVACVPLVGEAPKGGWASEIRPEDSIHALIAVHTEDGPSGYGSVFTNGHLAREALQVLKPLLEGANALETGRTTEILHQNTFWMGRGGTITHVISGINIALWDILGKVTGLPVSTLLGGRHIERIRPYCSLLMDEPEIMRDTLARYREQGYKAFKIGWGPFGRRESYRSDEAIIAAARSELPEGYDLFVDAGASDAFWPNGLKWALRTAEMLRAHEVGWFEEALVPDDVEGFVTLRANAGLPITGGEVLTRRQAFQPFIERGAFDIIQPDVTKVGGISEQKLIREMAACHGVEYVGHGWNTALGLAADLQMAAAFPNTRFVEYIGGSAYVDGLLARPFELNAEGYLEIPFTPGLGVAIDAEKVRRYAPDADDLRLA</sequence>
<dbReference type="InterPro" id="IPR029065">
    <property type="entry name" value="Enolase_C-like"/>
</dbReference>
<dbReference type="SFLD" id="SFLDG00179">
    <property type="entry name" value="mandelate_racemase"/>
    <property type="match status" value="1"/>
</dbReference>
<keyword evidence="5" id="KW-1185">Reference proteome</keyword>
<dbReference type="InterPro" id="IPR013341">
    <property type="entry name" value="Mandelate_racemase_N_dom"/>
</dbReference>
<organism evidence="4">
    <name type="scientific">Sinorhizobium medicae</name>
    <dbReference type="NCBI Taxonomy" id="110321"/>
    <lineage>
        <taxon>Bacteria</taxon>
        <taxon>Pseudomonadati</taxon>
        <taxon>Pseudomonadota</taxon>
        <taxon>Alphaproteobacteria</taxon>
        <taxon>Hyphomicrobiales</taxon>
        <taxon>Rhizobiaceae</taxon>
        <taxon>Sinorhizobium/Ensifer group</taxon>
        <taxon>Sinorhizobium</taxon>
    </lineage>
</organism>
<dbReference type="RefSeq" id="WP_018208220.1">
    <property type="nucleotide sequence ID" value="NZ_CABFNB010000086.1"/>
</dbReference>
<dbReference type="PANTHER" id="PTHR48080">
    <property type="entry name" value="D-GALACTONATE DEHYDRATASE-RELATED"/>
    <property type="match status" value="1"/>
</dbReference>
<dbReference type="PANTHER" id="PTHR48080:SF2">
    <property type="entry name" value="D-GALACTONATE DEHYDRATASE"/>
    <property type="match status" value="1"/>
</dbReference>
<name>A0A508WTI4_9HYPH</name>
<keyword evidence="1" id="KW-0456">Lyase</keyword>
<dbReference type="Pfam" id="PF13378">
    <property type="entry name" value="MR_MLE_C"/>
    <property type="match status" value="1"/>
</dbReference>
<dbReference type="AlphaFoldDB" id="A0A508WTI4"/>
<dbReference type="Pfam" id="PF02746">
    <property type="entry name" value="MR_MLE_N"/>
    <property type="match status" value="1"/>
</dbReference>